<reference evidence="2" key="1">
    <citation type="journal article" date="2014" name="Front. Microbiol.">
        <title>High frequency of phylogenetically diverse reductive dehalogenase-homologous genes in deep subseafloor sedimentary metagenomes.</title>
        <authorList>
            <person name="Kawai M."/>
            <person name="Futagami T."/>
            <person name="Toyoda A."/>
            <person name="Takaki Y."/>
            <person name="Nishi S."/>
            <person name="Hori S."/>
            <person name="Arai W."/>
            <person name="Tsubouchi T."/>
            <person name="Morono Y."/>
            <person name="Uchiyama I."/>
            <person name="Ito T."/>
            <person name="Fujiyama A."/>
            <person name="Inagaki F."/>
            <person name="Takami H."/>
        </authorList>
    </citation>
    <scope>NUCLEOTIDE SEQUENCE</scope>
    <source>
        <strain evidence="2">Expedition CK06-06</strain>
    </source>
</reference>
<name>X0Y9I9_9ZZZZ</name>
<accession>X0Y9I9</accession>
<protein>
    <recommendedName>
        <fullName evidence="1">Transposase DDE domain-containing protein</fullName>
    </recommendedName>
</protein>
<feature type="non-terminal residue" evidence="2">
    <location>
        <position position="237"/>
    </location>
</feature>
<feature type="domain" description="Transposase DDE" evidence="1">
    <location>
        <begin position="43"/>
        <end position="231"/>
    </location>
</feature>
<gene>
    <name evidence="2" type="ORF">S01H1_75961</name>
</gene>
<organism evidence="2">
    <name type="scientific">marine sediment metagenome</name>
    <dbReference type="NCBI Taxonomy" id="412755"/>
    <lineage>
        <taxon>unclassified sequences</taxon>
        <taxon>metagenomes</taxon>
        <taxon>ecological metagenomes</taxon>
    </lineage>
</organism>
<dbReference type="InterPro" id="IPR025668">
    <property type="entry name" value="Tnp_DDE_dom"/>
</dbReference>
<dbReference type="AlphaFoldDB" id="X0Y9I9"/>
<comment type="caution">
    <text evidence="2">The sequence shown here is derived from an EMBL/GenBank/DDBJ whole genome shotgun (WGS) entry which is preliminary data.</text>
</comment>
<proteinExistence type="predicted"/>
<evidence type="ECO:0000313" key="2">
    <source>
        <dbReference type="EMBL" id="GAG52480.1"/>
    </source>
</evidence>
<dbReference type="Pfam" id="PF13701">
    <property type="entry name" value="DDE_Tnp_1_4"/>
    <property type="match status" value="1"/>
</dbReference>
<evidence type="ECO:0000259" key="1">
    <source>
        <dbReference type="Pfam" id="PF13701"/>
    </source>
</evidence>
<feature type="non-terminal residue" evidence="2">
    <location>
        <position position="1"/>
    </location>
</feature>
<sequence>LTKAKRRIERRLRPVRWSQQPKPMFSASNIQYEVADRGRGLAAGGIGAIHLVAQRSGLVEMIDKHVHVLKRHLPYHESDHVLNIAYNLLCGGTRIEHIEHRRNDEVFLDALGAQRIPDPTTEGDFCRRFQQPWQVEILMEAINEARLNVWDKQPKKFFREAVIDGDGTIAETTGECKQGMDIAHNGQWGFHPLVISLANTGEPLYLVNRSGNRPSSEGAAEYFDRAITLCRRAGFRK</sequence>
<dbReference type="EMBL" id="BARS01050940">
    <property type="protein sequence ID" value="GAG52480.1"/>
    <property type="molecule type" value="Genomic_DNA"/>
</dbReference>